<dbReference type="GO" id="GO:0004672">
    <property type="term" value="F:protein kinase activity"/>
    <property type="evidence" value="ECO:0007669"/>
    <property type="project" value="InterPro"/>
</dbReference>
<dbReference type="SMART" id="SM00220">
    <property type="entry name" value="S_TKc"/>
    <property type="match status" value="1"/>
</dbReference>
<dbReference type="GO" id="GO:0005524">
    <property type="term" value="F:ATP binding"/>
    <property type="evidence" value="ECO:0007669"/>
    <property type="project" value="InterPro"/>
</dbReference>
<evidence type="ECO:0000259" key="2">
    <source>
        <dbReference type="PROSITE" id="PS50011"/>
    </source>
</evidence>
<feature type="region of interest" description="Disordered" evidence="1">
    <location>
        <begin position="44"/>
        <end position="63"/>
    </location>
</feature>
<accession>A0AAD2FYV8</accession>
<feature type="compositionally biased region" description="Polar residues" evidence="1">
    <location>
        <begin position="49"/>
        <end position="59"/>
    </location>
</feature>
<dbReference type="PANTHER" id="PTHR24347">
    <property type="entry name" value="SERINE/THREONINE-PROTEIN KINASE"/>
    <property type="match status" value="1"/>
</dbReference>
<dbReference type="AlphaFoldDB" id="A0AAD2FYV8"/>
<dbReference type="SUPFAM" id="SSF56112">
    <property type="entry name" value="Protein kinase-like (PK-like)"/>
    <property type="match status" value="1"/>
</dbReference>
<gene>
    <name evidence="3" type="ORF">CYCCA115_LOCUS16769</name>
</gene>
<feature type="domain" description="Protein kinase" evidence="2">
    <location>
        <begin position="107"/>
        <end position="363"/>
    </location>
</feature>
<dbReference type="InterPro" id="IPR000719">
    <property type="entry name" value="Prot_kinase_dom"/>
</dbReference>
<proteinExistence type="predicted"/>
<feature type="compositionally biased region" description="Polar residues" evidence="1">
    <location>
        <begin position="399"/>
        <end position="411"/>
    </location>
</feature>
<dbReference type="InterPro" id="IPR011009">
    <property type="entry name" value="Kinase-like_dom_sf"/>
</dbReference>
<comment type="caution">
    <text evidence="3">The sequence shown here is derived from an EMBL/GenBank/DDBJ whole genome shotgun (WGS) entry which is preliminary data.</text>
</comment>
<dbReference type="Proteomes" id="UP001295423">
    <property type="component" value="Unassembled WGS sequence"/>
</dbReference>
<feature type="region of interest" description="Disordered" evidence="1">
    <location>
        <begin position="386"/>
        <end position="411"/>
    </location>
</feature>
<keyword evidence="4" id="KW-1185">Reference proteome</keyword>
<evidence type="ECO:0000256" key="1">
    <source>
        <dbReference type="SAM" id="MobiDB-lite"/>
    </source>
</evidence>
<evidence type="ECO:0000313" key="4">
    <source>
        <dbReference type="Proteomes" id="UP001295423"/>
    </source>
</evidence>
<dbReference type="EMBL" id="CAKOGP040001947">
    <property type="protein sequence ID" value="CAJ1957554.1"/>
    <property type="molecule type" value="Genomic_DNA"/>
</dbReference>
<reference evidence="3" key="1">
    <citation type="submission" date="2023-08" db="EMBL/GenBank/DDBJ databases">
        <authorList>
            <person name="Audoor S."/>
            <person name="Bilcke G."/>
        </authorList>
    </citation>
    <scope>NUCLEOTIDE SEQUENCE</scope>
</reference>
<dbReference type="Pfam" id="PF00069">
    <property type="entry name" value="Pkinase"/>
    <property type="match status" value="1"/>
</dbReference>
<dbReference type="Gene3D" id="1.10.510.10">
    <property type="entry name" value="Transferase(Phosphotransferase) domain 1"/>
    <property type="match status" value="1"/>
</dbReference>
<evidence type="ECO:0000313" key="3">
    <source>
        <dbReference type="EMBL" id="CAJ1957554.1"/>
    </source>
</evidence>
<organism evidence="3 4">
    <name type="scientific">Cylindrotheca closterium</name>
    <dbReference type="NCBI Taxonomy" id="2856"/>
    <lineage>
        <taxon>Eukaryota</taxon>
        <taxon>Sar</taxon>
        <taxon>Stramenopiles</taxon>
        <taxon>Ochrophyta</taxon>
        <taxon>Bacillariophyta</taxon>
        <taxon>Bacillariophyceae</taxon>
        <taxon>Bacillariophycidae</taxon>
        <taxon>Bacillariales</taxon>
        <taxon>Bacillariaceae</taxon>
        <taxon>Cylindrotheca</taxon>
    </lineage>
</organism>
<name>A0AAD2FYV8_9STRA</name>
<protein>
    <recommendedName>
        <fullName evidence="2">Protein kinase domain-containing protein</fullName>
    </recommendedName>
</protein>
<sequence length="411" mass="47049">MNVSATDLYPVVQDLTEVEYGCCSSAEMVFGSFSIQDLANPNAMPISPSPRNGSRNNYLSPRLSPRSVLDREKSLIDSLDERANKDREGVDEMTRRDDLNSRFEDTFVLTRQICSCRISTVWECVDRSTGVRRCVKVVDRRKFTSPQDEDTTLNEMSMLSLLRECNTSPNIIQAEHLSQDQHHFYIVTNLVEGRSLASFVLQERMPADKVRLFAKSLLENVAELHSLGIGHFNLNPENVILRPDFQVSLCDFGNAAFVEGMEHRSRQSKLAYSSPEDIKKMPDFASDLWSIGVMLYVCFCYHLPFRDSSRAKLKAKICRHSYDFSSRHWNLVSRVAKQFISSLLHPDPQIRMTAQEALNHPWLAVPDKKPKVKRRRRGRLMEQVLGRLKRQSQHDSNELKTTPTFSSNESG</sequence>
<dbReference type="PROSITE" id="PS50011">
    <property type="entry name" value="PROTEIN_KINASE_DOM"/>
    <property type="match status" value="1"/>
</dbReference>